<organism evidence="2 3">
    <name type="scientific">Massilia soli</name>
    <dbReference type="NCBI Taxonomy" id="2792854"/>
    <lineage>
        <taxon>Bacteria</taxon>
        <taxon>Pseudomonadati</taxon>
        <taxon>Pseudomonadota</taxon>
        <taxon>Betaproteobacteria</taxon>
        <taxon>Burkholderiales</taxon>
        <taxon>Oxalobacteraceae</taxon>
        <taxon>Telluria group</taxon>
        <taxon>Massilia</taxon>
    </lineage>
</organism>
<accession>A0ABS7SRB5</accession>
<reference evidence="2 3" key="1">
    <citation type="submission" date="2021-01" db="EMBL/GenBank/DDBJ databases">
        <authorList>
            <person name="Ruan W."/>
            <person name="Khan S.A."/>
            <person name="Jeon C.O."/>
        </authorList>
    </citation>
    <scope>NUCLEOTIDE SEQUENCE [LARGE SCALE GENOMIC DNA]</scope>
    <source>
        <strain evidence="2 3">R798</strain>
    </source>
</reference>
<keyword evidence="3" id="KW-1185">Reference proteome</keyword>
<gene>
    <name evidence="2" type="ORF">I4X03_014540</name>
</gene>
<sequence>MQRYELLIRTIDKLPLVVPAYVRASQRGDIIAIVPDGWEWSERERSNPEWLIIKADNLTEQDVESLLEPGRSEPPENARSMPPSWVMTTEAAEREAVKVGESSWVMVPTSEATVSQSQMNEGTAQLEFVPAPVEGYEPAWRRRIGINIDGLTVGQVFTRDELYARAF</sequence>
<evidence type="ECO:0000256" key="1">
    <source>
        <dbReference type="SAM" id="MobiDB-lite"/>
    </source>
</evidence>
<dbReference type="RefSeq" id="WP_223468961.1">
    <property type="nucleotide sequence ID" value="NZ_JAFBIL020000005.1"/>
</dbReference>
<proteinExistence type="predicted"/>
<dbReference type="EMBL" id="JAFBIL020000005">
    <property type="protein sequence ID" value="MBZ2208480.1"/>
    <property type="molecule type" value="Genomic_DNA"/>
</dbReference>
<reference evidence="2 3" key="2">
    <citation type="submission" date="2021-08" db="EMBL/GenBank/DDBJ databases">
        <title>Massilia sp. R798.</title>
        <authorList>
            <person name="Baek J.H."/>
            <person name="Jung H.S."/>
            <person name="Kim K.R."/>
            <person name="Jeon C.O."/>
        </authorList>
    </citation>
    <scope>NUCLEOTIDE SEQUENCE [LARGE SCALE GENOMIC DNA]</scope>
    <source>
        <strain evidence="2 3">R798</strain>
    </source>
</reference>
<comment type="caution">
    <text evidence="2">The sequence shown here is derived from an EMBL/GenBank/DDBJ whole genome shotgun (WGS) entry which is preliminary data.</text>
</comment>
<protein>
    <submittedName>
        <fullName evidence="2">Uncharacterized protein</fullName>
    </submittedName>
</protein>
<dbReference type="Proteomes" id="UP000809349">
    <property type="component" value="Unassembled WGS sequence"/>
</dbReference>
<evidence type="ECO:0000313" key="2">
    <source>
        <dbReference type="EMBL" id="MBZ2208480.1"/>
    </source>
</evidence>
<feature type="region of interest" description="Disordered" evidence="1">
    <location>
        <begin position="63"/>
        <end position="82"/>
    </location>
</feature>
<name>A0ABS7SRB5_9BURK</name>
<evidence type="ECO:0000313" key="3">
    <source>
        <dbReference type="Proteomes" id="UP000809349"/>
    </source>
</evidence>